<evidence type="ECO:0000313" key="7">
    <source>
        <dbReference type="EMBL" id="OIQ72965.1"/>
    </source>
</evidence>
<proteinExistence type="predicted"/>
<dbReference type="SMART" id="SM00448">
    <property type="entry name" value="REC"/>
    <property type="match status" value="1"/>
</dbReference>
<evidence type="ECO:0000256" key="4">
    <source>
        <dbReference type="ARBA" id="ARBA00023125"/>
    </source>
</evidence>
<feature type="domain" description="Response regulatory" evidence="6">
    <location>
        <begin position="2"/>
        <end position="121"/>
    </location>
</feature>
<dbReference type="GO" id="GO:0005829">
    <property type="term" value="C:cytosol"/>
    <property type="evidence" value="ECO:0007669"/>
    <property type="project" value="TreeGrafter"/>
</dbReference>
<evidence type="ECO:0000256" key="3">
    <source>
        <dbReference type="ARBA" id="ARBA00023015"/>
    </source>
</evidence>
<dbReference type="AlphaFoldDB" id="A0A1J5QAG9"/>
<keyword evidence="5" id="KW-0804">Transcription</keyword>
<dbReference type="GO" id="GO:0006355">
    <property type="term" value="P:regulation of DNA-templated transcription"/>
    <property type="evidence" value="ECO:0007669"/>
    <property type="project" value="TreeGrafter"/>
</dbReference>
<accession>A0A1J5QAG9</accession>
<evidence type="ECO:0000256" key="2">
    <source>
        <dbReference type="ARBA" id="ARBA00023012"/>
    </source>
</evidence>
<evidence type="ECO:0000256" key="1">
    <source>
        <dbReference type="ARBA" id="ARBA00022553"/>
    </source>
</evidence>
<dbReference type="InterPro" id="IPR011006">
    <property type="entry name" value="CheY-like_superfamily"/>
</dbReference>
<dbReference type="EMBL" id="MLJW01003055">
    <property type="protein sequence ID" value="OIQ72965.1"/>
    <property type="molecule type" value="Genomic_DNA"/>
</dbReference>
<reference evidence="7" key="1">
    <citation type="submission" date="2016-10" db="EMBL/GenBank/DDBJ databases">
        <title>Sequence of Gallionella enrichment culture.</title>
        <authorList>
            <person name="Poehlein A."/>
            <person name="Muehling M."/>
            <person name="Daniel R."/>
        </authorList>
    </citation>
    <scope>NUCLEOTIDE SEQUENCE</scope>
</reference>
<sequence>MKILAVDDDEFILELLTEALNDVGLSDITLATSAEHAIDCVRNAASPYQCILLDIQMPGMNGIDLCKWLRRQDRYNETPIIMITSLSDKAYIDRAFSSGASDYVTKPFDLTELGSRVRIAQRQIQTNNRLSQKKFEVKAIGAQLEDVYRVELSDAVHITDVAGVIDMLALENYLLKMQRGDLYATSLVAFRIANVAELYARSHANILFRDILADTVESVINSMHGINRMTAYAGNGIFVSLVSDFGDLDVPELETECNQMLADLGAVTASGRRIDITIKMGARTRFGVTHSGKAALNHLHSVIADLLIPPDTPSDMHQRDTGNSPGFIGTLSKTVQRLLGDTTR</sequence>
<dbReference type="Pfam" id="PF00072">
    <property type="entry name" value="Response_reg"/>
    <property type="match status" value="1"/>
</dbReference>
<protein>
    <recommendedName>
        <fullName evidence="6">Response regulatory domain-containing protein</fullName>
    </recommendedName>
</protein>
<dbReference type="GO" id="GO:0032993">
    <property type="term" value="C:protein-DNA complex"/>
    <property type="evidence" value="ECO:0007669"/>
    <property type="project" value="TreeGrafter"/>
</dbReference>
<name>A0A1J5QAG9_9ZZZZ</name>
<dbReference type="SUPFAM" id="SSF52172">
    <property type="entry name" value="CheY-like"/>
    <property type="match status" value="1"/>
</dbReference>
<keyword evidence="4" id="KW-0238">DNA-binding</keyword>
<evidence type="ECO:0000259" key="6">
    <source>
        <dbReference type="PROSITE" id="PS50110"/>
    </source>
</evidence>
<dbReference type="InterPro" id="IPR039420">
    <property type="entry name" value="WalR-like"/>
</dbReference>
<dbReference type="Gene3D" id="3.40.50.2300">
    <property type="match status" value="1"/>
</dbReference>
<keyword evidence="2" id="KW-0902">Two-component regulatory system</keyword>
<dbReference type="PROSITE" id="PS50110">
    <property type="entry name" value="RESPONSE_REGULATORY"/>
    <property type="match status" value="1"/>
</dbReference>
<dbReference type="InterPro" id="IPR001789">
    <property type="entry name" value="Sig_transdc_resp-reg_receiver"/>
</dbReference>
<dbReference type="PANTHER" id="PTHR48111">
    <property type="entry name" value="REGULATOR OF RPOS"/>
    <property type="match status" value="1"/>
</dbReference>
<dbReference type="GO" id="GO:0000156">
    <property type="term" value="F:phosphorelay response regulator activity"/>
    <property type="evidence" value="ECO:0007669"/>
    <property type="project" value="TreeGrafter"/>
</dbReference>
<comment type="caution">
    <text evidence="7">The sequence shown here is derived from an EMBL/GenBank/DDBJ whole genome shotgun (WGS) entry which is preliminary data.</text>
</comment>
<evidence type="ECO:0000256" key="5">
    <source>
        <dbReference type="ARBA" id="ARBA00023163"/>
    </source>
</evidence>
<organism evidence="7">
    <name type="scientific">mine drainage metagenome</name>
    <dbReference type="NCBI Taxonomy" id="410659"/>
    <lineage>
        <taxon>unclassified sequences</taxon>
        <taxon>metagenomes</taxon>
        <taxon>ecological metagenomes</taxon>
    </lineage>
</organism>
<gene>
    <name evidence="7" type="ORF">GALL_454020</name>
</gene>
<keyword evidence="1" id="KW-0597">Phosphoprotein</keyword>
<dbReference type="PANTHER" id="PTHR48111:SF1">
    <property type="entry name" value="TWO-COMPONENT RESPONSE REGULATOR ORR33"/>
    <property type="match status" value="1"/>
</dbReference>
<dbReference type="GO" id="GO:0000976">
    <property type="term" value="F:transcription cis-regulatory region binding"/>
    <property type="evidence" value="ECO:0007669"/>
    <property type="project" value="TreeGrafter"/>
</dbReference>
<keyword evidence="3" id="KW-0805">Transcription regulation</keyword>